<dbReference type="GO" id="GO:0003690">
    <property type="term" value="F:double-stranded DNA binding"/>
    <property type="evidence" value="ECO:0007669"/>
    <property type="project" value="TreeGrafter"/>
</dbReference>
<dbReference type="GO" id="GO:0000794">
    <property type="term" value="C:condensed nuclear chromosome"/>
    <property type="evidence" value="ECO:0007669"/>
    <property type="project" value="TreeGrafter"/>
</dbReference>
<keyword evidence="3" id="KW-0233">DNA recombination</keyword>
<protein>
    <recommendedName>
        <fullName evidence="7">Homologous-pairing protein 2 winged helix domain-containing protein</fullName>
    </recommendedName>
</protein>
<evidence type="ECO:0000256" key="6">
    <source>
        <dbReference type="SAM" id="MobiDB-lite"/>
    </source>
</evidence>
<accession>A0AAW0EZS6</accession>
<evidence type="ECO:0000313" key="8">
    <source>
        <dbReference type="EMBL" id="KAK7198626.1"/>
    </source>
</evidence>
<reference evidence="8 9" key="1">
    <citation type="journal article" date="2021" name="MBio">
        <title>A New Model Trypanosomatid, Novymonas esmeraldas: Genomic Perception of Its 'Candidatus Pandoraea novymonadis' Endosymbiont.</title>
        <authorList>
            <person name="Zakharova A."/>
            <person name="Saura A."/>
            <person name="Butenko A."/>
            <person name="Podesvova L."/>
            <person name="Warmusova S."/>
            <person name="Kostygov A.Y."/>
            <person name="Nenarokova A."/>
            <person name="Lukes J."/>
            <person name="Opperdoes F.R."/>
            <person name="Yurchenko V."/>
        </authorList>
    </citation>
    <scope>NUCLEOTIDE SEQUENCE [LARGE SCALE GENOMIC DNA]</scope>
    <source>
        <strain evidence="8 9">E262AT.01</strain>
    </source>
</reference>
<dbReference type="EMBL" id="JAECZO010000163">
    <property type="protein sequence ID" value="KAK7198626.1"/>
    <property type="molecule type" value="Genomic_DNA"/>
</dbReference>
<evidence type="ECO:0000256" key="2">
    <source>
        <dbReference type="ARBA" id="ARBA00007922"/>
    </source>
</evidence>
<proteinExistence type="inferred from homology"/>
<feature type="domain" description="Homologous-pairing protein 2 winged helix" evidence="7">
    <location>
        <begin position="16"/>
        <end position="74"/>
    </location>
</feature>
<evidence type="ECO:0000256" key="3">
    <source>
        <dbReference type="ARBA" id="ARBA00023172"/>
    </source>
</evidence>
<dbReference type="Proteomes" id="UP001430356">
    <property type="component" value="Unassembled WGS sequence"/>
</dbReference>
<comment type="caution">
    <text evidence="8">The sequence shown here is derived from an EMBL/GenBank/DDBJ whole genome shotgun (WGS) entry which is preliminary data.</text>
</comment>
<dbReference type="InterPro" id="IPR010776">
    <property type="entry name" value="Hop2_WH_dom"/>
</dbReference>
<keyword evidence="5" id="KW-0469">Meiosis</keyword>
<dbReference type="GO" id="GO:0000709">
    <property type="term" value="P:meiotic joint molecule formation"/>
    <property type="evidence" value="ECO:0007669"/>
    <property type="project" value="TreeGrafter"/>
</dbReference>
<evidence type="ECO:0000259" key="7">
    <source>
        <dbReference type="Pfam" id="PF07106"/>
    </source>
</evidence>
<dbReference type="GO" id="GO:0120231">
    <property type="term" value="C:DNA recombinase auxiliary factor complex"/>
    <property type="evidence" value="ECO:0007669"/>
    <property type="project" value="TreeGrafter"/>
</dbReference>
<comment type="similarity">
    <text evidence="2">Belongs to the HOP2 family.</text>
</comment>
<dbReference type="GO" id="GO:0007129">
    <property type="term" value="P:homologous chromosome pairing at meiosis"/>
    <property type="evidence" value="ECO:0007669"/>
    <property type="project" value="TreeGrafter"/>
</dbReference>
<sequence>MVCKAGITKVTDAAAATALVADWFERHNRPATTSSLADALGSRVGKPLLQTILAQMHAEGRLCVKDMKRASVYHLRAVTPPPPPPPVVEEEDAAATTATTSPPPDGAVCEEEEAEDGAAALRQGVAAAAVRLCRCRRRLDRWRGWPSSAERASAAVDLAREVDELRDTLRHHHQQQQQQHGDDGDDVWLARARRAVRRYRCSRRHWRRRREWARRLLDALHTAADGDGDVAARLAWVTDADVAGANFDAAAVPLPASLLRRLGLPLC</sequence>
<dbReference type="InterPro" id="IPR036388">
    <property type="entry name" value="WH-like_DNA-bd_sf"/>
</dbReference>
<dbReference type="GO" id="GO:0120230">
    <property type="term" value="F:recombinase activator activity"/>
    <property type="evidence" value="ECO:0007669"/>
    <property type="project" value="TreeGrafter"/>
</dbReference>
<dbReference type="Gene3D" id="1.10.10.10">
    <property type="entry name" value="Winged helix-like DNA-binding domain superfamily/Winged helix DNA-binding domain"/>
    <property type="match status" value="1"/>
</dbReference>
<dbReference type="AlphaFoldDB" id="A0AAW0EZS6"/>
<comment type="subcellular location">
    <subcellularLocation>
        <location evidence="1">Nucleus</location>
    </subcellularLocation>
</comment>
<evidence type="ECO:0000313" key="9">
    <source>
        <dbReference type="Proteomes" id="UP001430356"/>
    </source>
</evidence>
<dbReference type="PANTHER" id="PTHR15938">
    <property type="entry name" value="TBP-1 INTERACTING PROTEIN"/>
    <property type="match status" value="1"/>
</dbReference>
<dbReference type="GO" id="GO:0010774">
    <property type="term" value="P:meiotic strand invasion involved in reciprocal meiotic recombination"/>
    <property type="evidence" value="ECO:0007669"/>
    <property type="project" value="TreeGrafter"/>
</dbReference>
<evidence type="ECO:0000256" key="4">
    <source>
        <dbReference type="ARBA" id="ARBA00023242"/>
    </source>
</evidence>
<dbReference type="PANTHER" id="PTHR15938:SF0">
    <property type="entry name" value="HOMOLOGOUS-PAIRING PROTEIN 2 HOMOLOG"/>
    <property type="match status" value="1"/>
</dbReference>
<feature type="region of interest" description="Disordered" evidence="6">
    <location>
        <begin position="77"/>
        <end position="107"/>
    </location>
</feature>
<dbReference type="Pfam" id="PF07106">
    <property type="entry name" value="WHD_TBPIP"/>
    <property type="match status" value="1"/>
</dbReference>
<keyword evidence="4" id="KW-0539">Nucleus</keyword>
<name>A0AAW0EZS6_9TRYP</name>
<evidence type="ECO:0000256" key="5">
    <source>
        <dbReference type="ARBA" id="ARBA00023254"/>
    </source>
</evidence>
<gene>
    <name evidence="8" type="ORF">NESM_000825800</name>
</gene>
<keyword evidence="9" id="KW-1185">Reference proteome</keyword>
<organism evidence="8 9">
    <name type="scientific">Novymonas esmeraldas</name>
    <dbReference type="NCBI Taxonomy" id="1808958"/>
    <lineage>
        <taxon>Eukaryota</taxon>
        <taxon>Discoba</taxon>
        <taxon>Euglenozoa</taxon>
        <taxon>Kinetoplastea</taxon>
        <taxon>Metakinetoplastina</taxon>
        <taxon>Trypanosomatida</taxon>
        <taxon>Trypanosomatidae</taxon>
        <taxon>Novymonas</taxon>
    </lineage>
</organism>
<evidence type="ECO:0000256" key="1">
    <source>
        <dbReference type="ARBA" id="ARBA00004123"/>
    </source>
</evidence>